<name>A0A8J5K5F4_HOMAM</name>
<evidence type="ECO:0000256" key="1">
    <source>
        <dbReference type="SAM" id="MobiDB-lite"/>
    </source>
</evidence>
<keyword evidence="3" id="KW-1185">Reference proteome</keyword>
<dbReference type="AlphaFoldDB" id="A0A8J5K5F4"/>
<gene>
    <name evidence="2" type="ORF">Hamer_G012844</name>
</gene>
<dbReference type="EMBL" id="JAHLQT010021643">
    <property type="protein sequence ID" value="KAG7167395.1"/>
    <property type="molecule type" value="Genomic_DNA"/>
</dbReference>
<proteinExistence type="predicted"/>
<evidence type="ECO:0000313" key="2">
    <source>
        <dbReference type="EMBL" id="KAG7167395.1"/>
    </source>
</evidence>
<evidence type="ECO:0000313" key="3">
    <source>
        <dbReference type="Proteomes" id="UP000747542"/>
    </source>
</evidence>
<dbReference type="Proteomes" id="UP000747542">
    <property type="component" value="Unassembled WGS sequence"/>
</dbReference>
<sequence>MLPLLSWTSRRPTVLWLLRLVMRSNRTSRRPPRRSNRLPYWSNILP</sequence>
<organism evidence="2 3">
    <name type="scientific">Homarus americanus</name>
    <name type="common">American lobster</name>
    <dbReference type="NCBI Taxonomy" id="6706"/>
    <lineage>
        <taxon>Eukaryota</taxon>
        <taxon>Metazoa</taxon>
        <taxon>Ecdysozoa</taxon>
        <taxon>Arthropoda</taxon>
        <taxon>Crustacea</taxon>
        <taxon>Multicrustacea</taxon>
        <taxon>Malacostraca</taxon>
        <taxon>Eumalacostraca</taxon>
        <taxon>Eucarida</taxon>
        <taxon>Decapoda</taxon>
        <taxon>Pleocyemata</taxon>
        <taxon>Astacidea</taxon>
        <taxon>Nephropoidea</taxon>
        <taxon>Nephropidae</taxon>
        <taxon>Homarus</taxon>
    </lineage>
</organism>
<feature type="region of interest" description="Disordered" evidence="1">
    <location>
        <begin position="26"/>
        <end position="46"/>
    </location>
</feature>
<protein>
    <submittedName>
        <fullName evidence="2">Uncharacterized protein</fullName>
    </submittedName>
</protein>
<comment type="caution">
    <text evidence="2">The sequence shown here is derived from an EMBL/GenBank/DDBJ whole genome shotgun (WGS) entry which is preliminary data.</text>
</comment>
<accession>A0A8J5K5F4</accession>
<reference evidence="2" key="1">
    <citation type="journal article" date="2021" name="Sci. Adv.">
        <title>The American lobster genome reveals insights on longevity, neural, and immune adaptations.</title>
        <authorList>
            <person name="Polinski J.M."/>
            <person name="Zimin A.V."/>
            <person name="Clark K.F."/>
            <person name="Kohn A.B."/>
            <person name="Sadowski N."/>
            <person name="Timp W."/>
            <person name="Ptitsyn A."/>
            <person name="Khanna P."/>
            <person name="Romanova D.Y."/>
            <person name="Williams P."/>
            <person name="Greenwood S.J."/>
            <person name="Moroz L.L."/>
            <person name="Walt D.R."/>
            <person name="Bodnar A.G."/>
        </authorList>
    </citation>
    <scope>NUCLEOTIDE SEQUENCE</scope>
    <source>
        <strain evidence="2">GMGI-L3</strain>
    </source>
</reference>
<feature type="compositionally biased region" description="Basic residues" evidence="1">
    <location>
        <begin position="26"/>
        <end position="36"/>
    </location>
</feature>